<dbReference type="FunFam" id="1.10.340.30:FF:000006">
    <property type="entry name" value="N-glycosylase/DNA lyase isoform X2"/>
    <property type="match status" value="1"/>
</dbReference>
<dbReference type="InterPro" id="IPR011257">
    <property type="entry name" value="DNA_glycosylase"/>
</dbReference>
<dbReference type="InterPro" id="IPR052054">
    <property type="entry name" value="Oxidative_DNA_repair_enzyme"/>
</dbReference>
<dbReference type="GO" id="GO:0003684">
    <property type="term" value="F:damaged DNA binding"/>
    <property type="evidence" value="ECO:0007669"/>
    <property type="project" value="InterPro"/>
</dbReference>
<reference evidence="18" key="2">
    <citation type="journal article" date="2012" name="G3 (Bethesda)">
        <title>Pichia sorbitophila, an interspecies yeast hybrid reveals early steps of genome resolution following polyploidization.</title>
        <authorList>
            <person name="Leh Louis V."/>
            <person name="Despons L."/>
            <person name="Friedrich A."/>
            <person name="Martin T."/>
            <person name="Durrens P."/>
            <person name="Casaregola S."/>
            <person name="Neuveglise C."/>
            <person name="Fairhead C."/>
            <person name="Marck C."/>
            <person name="Cruz J.A."/>
            <person name="Straub M.L."/>
            <person name="Kugler V."/>
            <person name="Sacerdot C."/>
            <person name="Uzunov Z."/>
            <person name="Thierry A."/>
            <person name="Weiss S."/>
            <person name="Bleykasten C."/>
            <person name="De Montigny J."/>
            <person name="Jacques N."/>
            <person name="Jung P."/>
            <person name="Lemaire M."/>
            <person name="Mallet S."/>
            <person name="Morel G."/>
            <person name="Richard G.F."/>
            <person name="Sarkar A."/>
            <person name="Savel G."/>
            <person name="Schacherer J."/>
            <person name="Seret M.L."/>
            <person name="Talla E."/>
            <person name="Samson G."/>
            <person name="Jubin C."/>
            <person name="Poulain J."/>
            <person name="Vacherie B."/>
            <person name="Barbe V."/>
            <person name="Pelletier E."/>
            <person name="Sherman D.J."/>
            <person name="Westhof E."/>
            <person name="Weissenbach J."/>
            <person name="Baret P.V."/>
            <person name="Wincker P."/>
            <person name="Gaillardin C."/>
            <person name="Dujon B."/>
            <person name="Souciet J.L."/>
        </authorList>
    </citation>
    <scope>NUCLEOTIDE SEQUENCE [LARGE SCALE GENOMIC DNA]</scope>
    <source>
        <strain evidence="18">ATCC MYA-4447 / BCRC 22081 / CBS 7064 / NBRC 10061 / NRRL Y-12695</strain>
    </source>
</reference>
<evidence type="ECO:0000256" key="10">
    <source>
        <dbReference type="ARBA" id="ARBA00023295"/>
    </source>
</evidence>
<dbReference type="Proteomes" id="UP000005222">
    <property type="component" value="Chromosome G"/>
</dbReference>
<dbReference type="OrthoDB" id="238681at2759"/>
<dbReference type="eggNOG" id="KOG2875">
    <property type="taxonomic scope" value="Eukaryota"/>
</dbReference>
<dbReference type="SUPFAM" id="SSF55945">
    <property type="entry name" value="TATA-box binding protein-like"/>
    <property type="match status" value="1"/>
</dbReference>
<name>G8YKI6_PICSO</name>
<dbReference type="EMBL" id="FO082052">
    <property type="protein sequence ID" value="CCE80831.1"/>
    <property type="molecule type" value="Genomic_DNA"/>
</dbReference>
<dbReference type="GO" id="GO:0140078">
    <property type="term" value="F:class I DNA-(apurinic or apyrimidinic site) endonuclease activity"/>
    <property type="evidence" value="ECO:0007669"/>
    <property type="project" value="UniProtKB-EC"/>
</dbReference>
<evidence type="ECO:0000256" key="8">
    <source>
        <dbReference type="ARBA" id="ARBA00023242"/>
    </source>
</evidence>
<sequence length="365" mass="42111">MAAKLTWNKLCISRSEVELSKVLRCGQTFRWKNIDDVWTFTIKDRIVLLRQNDDAVEYSHVPHHKKSDDGDIRSQGETKSFLQDYFNLDITLGDLYDHWSKKDGNFKRVLKSSPFQEFKGIRILRQDPWETLVSFICSSNNNVKRISKMCEALCVEFGDYVNEYAGVKHYSFPSPEQLLSSPSLESRLRELGFGYRAKYIYATASRMTGDEYPDITVEKLNSMREEDYETAHNFLLQLMGVGPKVADCICLMALDKHDVVPVDTHVYQIALRDYKFKGKRDLKTLNPKVYNDIRLHFKNIFGDFAGWAQSVLFTSDLSDLNNGINKIEQASSSVKRLKTESENIDHNEAEILTKSTVSKRIKVEV</sequence>
<keyword evidence="5" id="KW-0378">Hydrolase</keyword>
<evidence type="ECO:0000256" key="5">
    <source>
        <dbReference type="ARBA" id="ARBA00022801"/>
    </source>
</evidence>
<keyword evidence="14" id="KW-0175">Coiled coil</keyword>
<evidence type="ECO:0000256" key="7">
    <source>
        <dbReference type="ARBA" id="ARBA00023239"/>
    </source>
</evidence>
<comment type="similarity">
    <text evidence="2">Belongs to the type-1 OGG1 family.</text>
</comment>
<reference evidence="16" key="1">
    <citation type="submission" date="2011-10" db="EMBL/GenBank/DDBJ databases">
        <authorList>
            <person name="Genoscope - CEA"/>
        </authorList>
    </citation>
    <scope>NUCLEOTIDE SEQUENCE</scope>
</reference>
<dbReference type="SUPFAM" id="SSF48150">
    <property type="entry name" value="DNA-glycosylase"/>
    <property type="match status" value="1"/>
</dbReference>
<organism evidence="16 18">
    <name type="scientific">Pichia sorbitophila (strain ATCC MYA-4447 / BCRC 22081 / CBS 7064 / NBRC 10061 / NRRL Y-12695)</name>
    <name type="common">Hybrid yeast</name>
    <dbReference type="NCBI Taxonomy" id="559304"/>
    <lineage>
        <taxon>Eukaryota</taxon>
        <taxon>Fungi</taxon>
        <taxon>Dikarya</taxon>
        <taxon>Ascomycota</taxon>
        <taxon>Saccharomycotina</taxon>
        <taxon>Pichiomycetes</taxon>
        <taxon>Debaryomycetaceae</taxon>
        <taxon>Millerozyma</taxon>
    </lineage>
</organism>
<dbReference type="HOGENOM" id="CLU_027543_3_1_1"/>
<evidence type="ECO:0000313" key="16">
    <source>
        <dbReference type="EMBL" id="CCE80066.1"/>
    </source>
</evidence>
<dbReference type="GO" id="GO:0006285">
    <property type="term" value="P:base-excision repair, AP site formation"/>
    <property type="evidence" value="ECO:0007669"/>
    <property type="project" value="UniProtKB-ARBA"/>
</dbReference>
<evidence type="ECO:0000256" key="4">
    <source>
        <dbReference type="ARBA" id="ARBA00022763"/>
    </source>
</evidence>
<dbReference type="Gene3D" id="1.10.340.30">
    <property type="entry name" value="Hypothetical protein, domain 2"/>
    <property type="match status" value="1"/>
</dbReference>
<dbReference type="Pfam" id="PF07934">
    <property type="entry name" value="OGG_N"/>
    <property type="match status" value="1"/>
</dbReference>
<dbReference type="EMBL" id="FO082053">
    <property type="protein sequence ID" value="CCE80066.1"/>
    <property type="molecule type" value="Genomic_DNA"/>
</dbReference>
<evidence type="ECO:0000256" key="12">
    <source>
        <dbReference type="ARBA" id="ARBA00044632"/>
    </source>
</evidence>
<keyword evidence="6" id="KW-0234">DNA repair</keyword>
<evidence type="ECO:0000313" key="18">
    <source>
        <dbReference type="Proteomes" id="UP000005222"/>
    </source>
</evidence>
<keyword evidence="10" id="KW-0326">Glycosidase</keyword>
<evidence type="ECO:0000256" key="11">
    <source>
        <dbReference type="ARBA" id="ARBA00025652"/>
    </source>
</evidence>
<evidence type="ECO:0000256" key="14">
    <source>
        <dbReference type="SAM" id="Coils"/>
    </source>
</evidence>
<dbReference type="InterPro" id="IPR023170">
    <property type="entry name" value="HhH_base_excis_C"/>
</dbReference>
<evidence type="ECO:0000259" key="15">
    <source>
        <dbReference type="SMART" id="SM00478"/>
    </source>
</evidence>
<keyword evidence="7" id="KW-0456">Lyase</keyword>
<evidence type="ECO:0000256" key="6">
    <source>
        <dbReference type="ARBA" id="ARBA00023204"/>
    </source>
</evidence>
<dbReference type="EC" id="4.2.99.18" evidence="3"/>
<dbReference type="STRING" id="559304.G8YKI6"/>
<dbReference type="AlphaFoldDB" id="G8YKI6"/>
<keyword evidence="8" id="KW-0539">Nucleus</keyword>
<gene>
    <name evidence="16" type="primary">Piso0_003164</name>
    <name evidence="16" type="ORF">GNLVRS01_PISO0G06298g</name>
    <name evidence="17" type="ORF">GNLVRS01_PISO0H06299g</name>
</gene>
<dbReference type="PANTHER" id="PTHR10242">
    <property type="entry name" value="8-OXOGUANINE DNA GLYCOSYLASE"/>
    <property type="match status" value="1"/>
</dbReference>
<keyword evidence="4" id="KW-0227">DNA damage</keyword>
<evidence type="ECO:0000256" key="3">
    <source>
        <dbReference type="ARBA" id="ARBA00012720"/>
    </source>
</evidence>
<feature type="domain" description="HhH-GPD" evidence="15">
    <location>
        <begin position="137"/>
        <end position="317"/>
    </location>
</feature>
<dbReference type="GO" id="GO:0034039">
    <property type="term" value="F:8-oxo-7,8-dihydroguanine DNA N-glycosylase activity"/>
    <property type="evidence" value="ECO:0007669"/>
    <property type="project" value="TreeGrafter"/>
</dbReference>
<protein>
    <recommendedName>
        <fullName evidence="13">N-glycosylase/DNA lyase</fullName>
        <ecNumber evidence="3">4.2.99.18</ecNumber>
    </recommendedName>
</protein>
<dbReference type="CDD" id="cd00056">
    <property type="entry name" value="ENDO3c"/>
    <property type="match status" value="1"/>
</dbReference>
<evidence type="ECO:0000256" key="13">
    <source>
        <dbReference type="ARBA" id="ARBA00073127"/>
    </source>
</evidence>
<proteinExistence type="inferred from homology"/>
<dbReference type="FunCoup" id="G8YKI6">
    <property type="interactions" value="997"/>
</dbReference>
<dbReference type="Gene3D" id="3.30.310.40">
    <property type="match status" value="1"/>
</dbReference>
<keyword evidence="9" id="KW-0511">Multifunctional enzyme</keyword>
<dbReference type="PANTHER" id="PTHR10242:SF2">
    <property type="entry name" value="N-GLYCOSYLASE_DNA LYASE"/>
    <property type="match status" value="1"/>
</dbReference>
<evidence type="ECO:0000256" key="2">
    <source>
        <dbReference type="ARBA" id="ARBA00010679"/>
    </source>
</evidence>
<comment type="catalytic activity">
    <reaction evidence="12">
        <text>2'-deoxyribonucleotide-(2'-deoxyribose 5'-phosphate)-2'-deoxyribonucleotide-DNA = a 3'-end 2'-deoxyribonucleotide-(2,3-dehydro-2,3-deoxyribose 5'-phosphate)-DNA + a 5'-end 5'-phospho-2'-deoxyribonucleoside-DNA + H(+)</text>
        <dbReference type="Rhea" id="RHEA:66592"/>
        <dbReference type="Rhea" id="RHEA-COMP:13180"/>
        <dbReference type="Rhea" id="RHEA-COMP:16897"/>
        <dbReference type="Rhea" id="RHEA-COMP:17067"/>
        <dbReference type="ChEBI" id="CHEBI:15378"/>
        <dbReference type="ChEBI" id="CHEBI:136412"/>
        <dbReference type="ChEBI" id="CHEBI:157695"/>
        <dbReference type="ChEBI" id="CHEBI:167181"/>
        <dbReference type="EC" id="4.2.99.18"/>
    </reaction>
</comment>
<evidence type="ECO:0000256" key="1">
    <source>
        <dbReference type="ARBA" id="ARBA00004123"/>
    </source>
</evidence>
<evidence type="ECO:0000256" key="9">
    <source>
        <dbReference type="ARBA" id="ARBA00023268"/>
    </source>
</evidence>
<dbReference type="Gene3D" id="1.10.1670.10">
    <property type="entry name" value="Helix-hairpin-Helix base-excision DNA repair enzymes (C-terminal)"/>
    <property type="match status" value="1"/>
</dbReference>
<accession>G8YKI6</accession>
<comment type="function">
    <text evidence="11">DNA repair enzyme that incises DNA at 8-oxoG residues. Excises 7,8-dihydro-8-oxoguanine and 2,6-diamino-4-hydroxy-5-N-methylformamidopyrimidine (FAPY) from damaged DNA. Has a beta-lyase activity that nicks DNA 3' to the lesion.</text>
</comment>
<dbReference type="Pfam" id="PF00730">
    <property type="entry name" value="HhH-GPD"/>
    <property type="match status" value="1"/>
</dbReference>
<dbReference type="SMART" id="SM00478">
    <property type="entry name" value="ENDO3c"/>
    <property type="match status" value="1"/>
</dbReference>
<dbReference type="InParanoid" id="G8YKI6"/>
<dbReference type="OMA" id="TAWIIEN"/>
<comment type="subcellular location">
    <subcellularLocation>
        <location evidence="1">Nucleus</location>
    </subcellularLocation>
</comment>
<keyword evidence="18" id="KW-1185">Reference proteome</keyword>
<dbReference type="Proteomes" id="UP000005222">
    <property type="component" value="Chromosome H"/>
</dbReference>
<dbReference type="GO" id="GO:0005634">
    <property type="term" value="C:nucleus"/>
    <property type="evidence" value="ECO:0007669"/>
    <property type="project" value="UniProtKB-SubCell"/>
</dbReference>
<dbReference type="FunFam" id="1.10.1670.10:FF:000005">
    <property type="entry name" value="N-glycosylase/DNA lyase OGG1"/>
    <property type="match status" value="1"/>
</dbReference>
<feature type="coiled-coil region" evidence="14">
    <location>
        <begin position="320"/>
        <end position="347"/>
    </location>
</feature>
<dbReference type="InterPro" id="IPR012904">
    <property type="entry name" value="OGG_N"/>
</dbReference>
<dbReference type="GO" id="GO:0006289">
    <property type="term" value="P:nucleotide-excision repair"/>
    <property type="evidence" value="ECO:0007669"/>
    <property type="project" value="InterPro"/>
</dbReference>
<dbReference type="InterPro" id="IPR003265">
    <property type="entry name" value="HhH-GPD_domain"/>
</dbReference>
<evidence type="ECO:0000313" key="17">
    <source>
        <dbReference type="EMBL" id="CCE80831.1"/>
    </source>
</evidence>